<comment type="caution">
    <text evidence="1">The sequence shown here is derived from an EMBL/GenBank/DDBJ whole genome shotgun (WGS) entry which is preliminary data.</text>
</comment>
<dbReference type="AlphaFoldDB" id="A0A2S6NBA9"/>
<protein>
    <submittedName>
        <fullName evidence="1">Uncharacterized protein</fullName>
    </submittedName>
</protein>
<accession>A0A2S6NBA9</accession>
<evidence type="ECO:0000313" key="2">
    <source>
        <dbReference type="Proteomes" id="UP000239089"/>
    </source>
</evidence>
<evidence type="ECO:0000313" key="1">
    <source>
        <dbReference type="EMBL" id="PPQ31874.1"/>
    </source>
</evidence>
<gene>
    <name evidence="1" type="ORF">CCR94_07830</name>
</gene>
<keyword evidence="2" id="KW-1185">Reference proteome</keyword>
<dbReference type="Proteomes" id="UP000239089">
    <property type="component" value="Unassembled WGS sequence"/>
</dbReference>
<proteinExistence type="predicted"/>
<name>A0A2S6NBA9_9HYPH</name>
<organism evidence="1 2">
    <name type="scientific">Rhodoblastus sphagnicola</name>
    <dbReference type="NCBI Taxonomy" id="333368"/>
    <lineage>
        <taxon>Bacteria</taxon>
        <taxon>Pseudomonadati</taxon>
        <taxon>Pseudomonadota</taxon>
        <taxon>Alphaproteobacteria</taxon>
        <taxon>Hyphomicrobiales</taxon>
        <taxon>Rhodoblastaceae</taxon>
        <taxon>Rhodoblastus</taxon>
    </lineage>
</organism>
<sequence length="72" mass="8578">MSDRTKPKSRHLNRDQKRALQAAAIGRFLRQYGRKTRANLDPNDRNYDRDIECKLKKMKPALLGRLMYEDED</sequence>
<dbReference type="EMBL" id="NHSJ01000049">
    <property type="protein sequence ID" value="PPQ31874.1"/>
    <property type="molecule type" value="Genomic_DNA"/>
</dbReference>
<reference evidence="1 2" key="1">
    <citation type="journal article" date="2018" name="Arch. Microbiol.">
        <title>New insights into the metabolic potential of the phototrophic purple bacterium Rhodopila globiformis DSM 161(T) from its draft genome sequence and evidence for a vanadium-dependent nitrogenase.</title>
        <authorList>
            <person name="Imhoff J.F."/>
            <person name="Rahn T."/>
            <person name="Kunzel S."/>
            <person name="Neulinger S.C."/>
        </authorList>
    </citation>
    <scope>NUCLEOTIDE SEQUENCE [LARGE SCALE GENOMIC DNA]</scope>
    <source>
        <strain evidence="1 2">DSM 16996</strain>
    </source>
</reference>
<dbReference type="RefSeq" id="WP_104507313.1">
    <property type="nucleotide sequence ID" value="NZ_JACIGC010000004.1"/>
</dbReference>